<evidence type="ECO:0000259" key="5">
    <source>
        <dbReference type="PROSITE" id="PS50106"/>
    </source>
</evidence>
<feature type="region of interest" description="Disordered" evidence="4">
    <location>
        <begin position="184"/>
        <end position="251"/>
    </location>
</feature>
<dbReference type="InterPro" id="IPR050604">
    <property type="entry name" value="PDZ-LIM_domain"/>
</dbReference>
<keyword evidence="3" id="KW-0440">LIM domain</keyword>
<dbReference type="GeneID" id="9945928"/>
<dbReference type="GO" id="GO:0003779">
    <property type="term" value="F:actin binding"/>
    <property type="evidence" value="ECO:0007669"/>
    <property type="project" value="TreeGrafter"/>
</dbReference>
<dbReference type="AlphaFoldDB" id="A0A1S0UKL1"/>
<evidence type="ECO:0000313" key="6">
    <source>
        <dbReference type="EMBL" id="EJD76119.1"/>
    </source>
</evidence>
<dbReference type="GO" id="GO:0001725">
    <property type="term" value="C:stress fiber"/>
    <property type="evidence" value="ECO:0007669"/>
    <property type="project" value="TreeGrafter"/>
</dbReference>
<dbReference type="InterPro" id="IPR001478">
    <property type="entry name" value="PDZ"/>
</dbReference>
<gene>
    <name evidence="6" type="ORF">LOAG_16857</name>
</gene>
<sequence>MACETITVRMNRSNSTIPWGFTVTGGGLTPIRISTIQKESLADKAGLQIGDTVTEFSGRTTKGMSLQEATNIVDRVSLEIYMLLQRQVTEHSCLPWQLTEKNNQITVDHIKPQTVNYNYYKSERKDISHSTTNYEVPITDESPKYRTSSYSKHEGSSLNRPVNLNYQPVSPFTNVTNVTKRSESPYVQSKRFQDSYSTNSYRAESRNISGYGSDGKPISGMSRNVPIALGTSAPSSAPLTTSTSNQTGPKNKIYGLVHVDTSNAYSNVGHPSGSGGGHRPARNASTKPAWQDSGSRVPFQHSPRSERQLSPHATVRHLQYNSPMNLYSPHAAAEQYIQQTGGLFGTDPSLQLPKGDEAYLKSETRRLIAEEEGQSAHDKSASMQSASFKRISRACGTPVD</sequence>
<dbReference type="SUPFAM" id="SSF50156">
    <property type="entry name" value="PDZ domain-like"/>
    <property type="match status" value="1"/>
</dbReference>
<feature type="region of interest" description="Disordered" evidence="4">
    <location>
        <begin position="144"/>
        <end position="165"/>
    </location>
</feature>
<proteinExistence type="predicted"/>
<dbReference type="PROSITE" id="PS50106">
    <property type="entry name" value="PDZ"/>
    <property type="match status" value="1"/>
</dbReference>
<dbReference type="InterPro" id="IPR006643">
    <property type="entry name" value="Zasp-like_motif"/>
</dbReference>
<dbReference type="PANTHER" id="PTHR24214">
    <property type="entry name" value="PDZ AND LIM DOMAIN PROTEIN ZASP"/>
    <property type="match status" value="1"/>
</dbReference>
<dbReference type="FunCoup" id="A0A1S0UKL1">
    <property type="interactions" value="59"/>
</dbReference>
<dbReference type="GO" id="GO:0030036">
    <property type="term" value="P:actin cytoskeleton organization"/>
    <property type="evidence" value="ECO:0007669"/>
    <property type="project" value="TreeGrafter"/>
</dbReference>
<comment type="subcellular location">
    <subcellularLocation>
        <location evidence="1">Cytoplasm</location>
    </subcellularLocation>
</comment>
<dbReference type="GO" id="GO:0051371">
    <property type="term" value="F:muscle alpha-actinin binding"/>
    <property type="evidence" value="ECO:0007669"/>
    <property type="project" value="TreeGrafter"/>
</dbReference>
<dbReference type="SMART" id="SM00735">
    <property type="entry name" value="ZM"/>
    <property type="match status" value="1"/>
</dbReference>
<dbReference type="SMART" id="SM00228">
    <property type="entry name" value="PDZ"/>
    <property type="match status" value="1"/>
</dbReference>
<dbReference type="GO" id="GO:0005912">
    <property type="term" value="C:adherens junction"/>
    <property type="evidence" value="ECO:0007669"/>
    <property type="project" value="TreeGrafter"/>
</dbReference>
<dbReference type="Gene3D" id="2.30.42.10">
    <property type="match status" value="1"/>
</dbReference>
<name>A0A1S0UKL1_LOALO</name>
<feature type="compositionally biased region" description="Polar residues" evidence="4">
    <location>
        <begin position="194"/>
        <end position="210"/>
    </location>
</feature>
<feature type="region of interest" description="Disordered" evidence="4">
    <location>
        <begin position="269"/>
        <end position="309"/>
    </location>
</feature>
<accession>A0A1S0UKL1</accession>
<dbReference type="RefSeq" id="XP_020306936.1">
    <property type="nucleotide sequence ID" value="XM_020449515.1"/>
</dbReference>
<dbReference type="OrthoDB" id="44841at2759"/>
<feature type="compositionally biased region" description="Polar residues" evidence="4">
    <location>
        <begin position="283"/>
        <end position="294"/>
    </location>
</feature>
<dbReference type="EMBL" id="JH712089">
    <property type="protein sequence ID" value="EJD76119.1"/>
    <property type="molecule type" value="Genomic_DNA"/>
</dbReference>
<dbReference type="PANTHER" id="PTHR24214:SF31">
    <property type="entry name" value="PDZ DOMAIN-CONTAINING PROTEIN"/>
    <property type="match status" value="1"/>
</dbReference>
<feature type="compositionally biased region" description="Basic and acidic residues" evidence="4">
    <location>
        <begin position="370"/>
        <end position="380"/>
    </location>
</feature>
<feature type="compositionally biased region" description="Low complexity" evidence="4">
    <location>
        <begin position="231"/>
        <end position="244"/>
    </location>
</feature>
<feature type="region of interest" description="Disordered" evidence="4">
    <location>
        <begin position="370"/>
        <end position="400"/>
    </location>
</feature>
<dbReference type="CTD" id="9945928"/>
<keyword evidence="3" id="KW-0862">Zinc</keyword>
<evidence type="ECO:0000256" key="2">
    <source>
        <dbReference type="ARBA" id="ARBA00022490"/>
    </source>
</evidence>
<dbReference type="GO" id="GO:0030018">
    <property type="term" value="C:Z disc"/>
    <property type="evidence" value="ECO:0007669"/>
    <property type="project" value="TreeGrafter"/>
</dbReference>
<dbReference type="InParanoid" id="A0A1S0UKL1"/>
<feature type="compositionally biased region" description="Polar residues" evidence="4">
    <location>
        <begin position="145"/>
        <end position="165"/>
    </location>
</feature>
<dbReference type="InterPro" id="IPR036034">
    <property type="entry name" value="PDZ_sf"/>
</dbReference>
<dbReference type="GO" id="GO:0061061">
    <property type="term" value="P:muscle structure development"/>
    <property type="evidence" value="ECO:0007669"/>
    <property type="project" value="TreeGrafter"/>
</dbReference>
<evidence type="ECO:0000256" key="1">
    <source>
        <dbReference type="ARBA" id="ARBA00004496"/>
    </source>
</evidence>
<dbReference type="OMA" id="ETITVRM"/>
<protein>
    <recommendedName>
        <fullName evidence="5">PDZ domain-containing protein</fullName>
    </recommendedName>
</protein>
<dbReference type="GO" id="GO:0031941">
    <property type="term" value="C:filamentous actin"/>
    <property type="evidence" value="ECO:0007669"/>
    <property type="project" value="TreeGrafter"/>
</dbReference>
<keyword evidence="3" id="KW-0479">Metal-binding</keyword>
<dbReference type="Pfam" id="PF00595">
    <property type="entry name" value="PDZ"/>
    <property type="match status" value="1"/>
</dbReference>
<dbReference type="KEGG" id="loa:LOAG_16857"/>
<evidence type="ECO:0000256" key="3">
    <source>
        <dbReference type="ARBA" id="ARBA00023038"/>
    </source>
</evidence>
<keyword evidence="2" id="KW-0963">Cytoplasm</keyword>
<feature type="domain" description="PDZ" evidence="5">
    <location>
        <begin position="7"/>
        <end position="88"/>
    </location>
</feature>
<organism evidence="6">
    <name type="scientific">Loa loa</name>
    <name type="common">Eye worm</name>
    <name type="synonym">Filaria loa</name>
    <dbReference type="NCBI Taxonomy" id="7209"/>
    <lineage>
        <taxon>Eukaryota</taxon>
        <taxon>Metazoa</taxon>
        <taxon>Ecdysozoa</taxon>
        <taxon>Nematoda</taxon>
        <taxon>Chromadorea</taxon>
        <taxon>Rhabditida</taxon>
        <taxon>Spirurina</taxon>
        <taxon>Spiruromorpha</taxon>
        <taxon>Filarioidea</taxon>
        <taxon>Onchocercidae</taxon>
        <taxon>Loa</taxon>
    </lineage>
</organism>
<reference evidence="6" key="1">
    <citation type="submission" date="2012-04" db="EMBL/GenBank/DDBJ databases">
        <title>The Genome Sequence of Loa loa.</title>
        <authorList>
            <consortium name="The Broad Institute Genome Sequencing Platform"/>
            <consortium name="Broad Institute Genome Sequencing Center for Infectious Disease"/>
            <person name="Nutman T.B."/>
            <person name="Fink D.L."/>
            <person name="Russ C."/>
            <person name="Young S."/>
            <person name="Zeng Q."/>
            <person name="Gargeya S."/>
            <person name="Alvarado L."/>
            <person name="Berlin A."/>
            <person name="Chapman S.B."/>
            <person name="Chen Z."/>
            <person name="Freedman E."/>
            <person name="Gellesch M."/>
            <person name="Goldberg J."/>
            <person name="Griggs A."/>
            <person name="Gujja S."/>
            <person name="Heilman E.R."/>
            <person name="Heiman D."/>
            <person name="Howarth C."/>
            <person name="Mehta T."/>
            <person name="Neiman D."/>
            <person name="Pearson M."/>
            <person name="Roberts A."/>
            <person name="Saif S."/>
            <person name="Shea T."/>
            <person name="Shenoy N."/>
            <person name="Sisk P."/>
            <person name="Stolte C."/>
            <person name="Sykes S."/>
            <person name="White J."/>
            <person name="Yandava C."/>
            <person name="Haas B."/>
            <person name="Henn M.R."/>
            <person name="Nusbaum C."/>
            <person name="Birren B."/>
        </authorList>
    </citation>
    <scope>NUCLEOTIDE SEQUENCE [LARGE SCALE GENOMIC DNA]</scope>
</reference>
<evidence type="ECO:0000256" key="4">
    <source>
        <dbReference type="SAM" id="MobiDB-lite"/>
    </source>
</evidence>